<dbReference type="Pfam" id="PF25967">
    <property type="entry name" value="RND-MFP_C"/>
    <property type="match status" value="1"/>
</dbReference>
<organism evidence="8 9">
    <name type="scientific">Rhizobium hainanense</name>
    <dbReference type="NCBI Taxonomy" id="52131"/>
    <lineage>
        <taxon>Bacteria</taxon>
        <taxon>Pseudomonadati</taxon>
        <taxon>Pseudomonadota</taxon>
        <taxon>Alphaproteobacteria</taxon>
        <taxon>Hyphomicrobiales</taxon>
        <taxon>Rhizobiaceae</taxon>
        <taxon>Rhizobium/Agrobacterium group</taxon>
        <taxon>Rhizobium</taxon>
    </lineage>
</organism>
<dbReference type="EMBL" id="FMAC01000001">
    <property type="protein sequence ID" value="SCB13138.1"/>
    <property type="molecule type" value="Genomic_DNA"/>
</dbReference>
<dbReference type="SUPFAM" id="SSF111369">
    <property type="entry name" value="HlyD-like secretion proteins"/>
    <property type="match status" value="1"/>
</dbReference>
<evidence type="ECO:0000313" key="9">
    <source>
        <dbReference type="Proteomes" id="UP000186228"/>
    </source>
</evidence>
<evidence type="ECO:0000259" key="6">
    <source>
        <dbReference type="Pfam" id="PF25954"/>
    </source>
</evidence>
<dbReference type="Proteomes" id="UP000186228">
    <property type="component" value="Unassembled WGS sequence"/>
</dbReference>
<dbReference type="GO" id="GO:0015562">
    <property type="term" value="F:efflux transmembrane transporter activity"/>
    <property type="evidence" value="ECO:0007669"/>
    <property type="project" value="TreeGrafter"/>
</dbReference>
<dbReference type="RefSeq" id="WP_075851784.1">
    <property type="nucleotide sequence ID" value="NZ_FMAC01000001.1"/>
</dbReference>
<dbReference type="STRING" id="52131.GA0061100_1011248"/>
<evidence type="ECO:0000256" key="2">
    <source>
        <dbReference type="ARBA" id="ARBA00009477"/>
    </source>
</evidence>
<dbReference type="OrthoDB" id="9813967at2"/>
<dbReference type="Pfam" id="PF25917">
    <property type="entry name" value="BSH_RND"/>
    <property type="match status" value="1"/>
</dbReference>
<feature type="coiled-coil region" evidence="4">
    <location>
        <begin position="107"/>
        <end position="134"/>
    </location>
</feature>
<dbReference type="InterPro" id="IPR006143">
    <property type="entry name" value="RND_pump_MFP"/>
</dbReference>
<dbReference type="Gene3D" id="1.10.287.470">
    <property type="entry name" value="Helix hairpin bin"/>
    <property type="match status" value="1"/>
</dbReference>
<keyword evidence="9" id="KW-1185">Reference proteome</keyword>
<dbReference type="Gene3D" id="2.40.420.20">
    <property type="match status" value="1"/>
</dbReference>
<dbReference type="InterPro" id="IPR058627">
    <property type="entry name" value="MdtA-like_C"/>
</dbReference>
<protein>
    <submittedName>
        <fullName evidence="8">RND family efflux transporter, MFP subunit</fullName>
    </submittedName>
</protein>
<dbReference type="Gene3D" id="2.40.30.170">
    <property type="match status" value="1"/>
</dbReference>
<feature type="domain" description="CusB-like beta-barrel" evidence="6">
    <location>
        <begin position="214"/>
        <end position="282"/>
    </location>
</feature>
<dbReference type="GO" id="GO:1990281">
    <property type="term" value="C:efflux pump complex"/>
    <property type="evidence" value="ECO:0007669"/>
    <property type="project" value="TreeGrafter"/>
</dbReference>
<dbReference type="Pfam" id="PF25954">
    <property type="entry name" value="Beta-barrel_RND_2"/>
    <property type="match status" value="1"/>
</dbReference>
<keyword evidence="4" id="KW-0175">Coiled coil</keyword>
<dbReference type="PANTHER" id="PTHR30469:SF15">
    <property type="entry name" value="HLYD FAMILY OF SECRETION PROTEINS"/>
    <property type="match status" value="1"/>
</dbReference>
<evidence type="ECO:0000259" key="7">
    <source>
        <dbReference type="Pfam" id="PF25967"/>
    </source>
</evidence>
<evidence type="ECO:0000256" key="1">
    <source>
        <dbReference type="ARBA" id="ARBA00004196"/>
    </source>
</evidence>
<evidence type="ECO:0000256" key="3">
    <source>
        <dbReference type="ARBA" id="ARBA00022448"/>
    </source>
</evidence>
<evidence type="ECO:0000313" key="8">
    <source>
        <dbReference type="EMBL" id="SCB13138.1"/>
    </source>
</evidence>
<dbReference type="InterPro" id="IPR058625">
    <property type="entry name" value="MdtA-like_BSH"/>
</dbReference>
<dbReference type="PANTHER" id="PTHR30469">
    <property type="entry name" value="MULTIDRUG RESISTANCE PROTEIN MDTA"/>
    <property type="match status" value="1"/>
</dbReference>
<feature type="domain" description="Multidrug resistance protein MdtA-like barrel-sandwich hybrid" evidence="5">
    <location>
        <begin position="71"/>
        <end position="206"/>
    </location>
</feature>
<comment type="subcellular location">
    <subcellularLocation>
        <location evidence="1">Cell envelope</location>
    </subcellularLocation>
</comment>
<feature type="domain" description="Multidrug resistance protein MdtA-like C-terminal permuted SH3" evidence="7">
    <location>
        <begin position="292"/>
        <end position="351"/>
    </location>
</feature>
<keyword evidence="3" id="KW-0813">Transport</keyword>
<sequence length="382" mass="40482">MVSLTTNTLRAAAGAVLLSALGLGLSGCNEKKEETAEVIRPVKVVEIAQADTTRKLDYSGAVRARTEMNLGFRVNGKIVERKVDIGQRVKPGDVVARMDATDYVLAVRRSQADLDAAEKQVQTTELARNRAQTLFDKNVTSKSQLEQAELSYEQAVSTRDSAASALTEAKNQVAYADLTSDMNGIVTAINADVGQVVSSGTAVITVAVDGEKEVQVAVPEMDIAQFKVGKDVKARFWSDAALVLDGKVREVSGSADQSRTFAVRVSVPNDPRVLLGMTATIEALADNTQPYVSIPLSALAQKDGQQIVWLVDRSAGTVHSRAIKVADFADDGVRVADGLKTGDVVVAAGTQFMSENMKVKLSGAAAQQASAETKAASADIVR</sequence>
<evidence type="ECO:0000256" key="4">
    <source>
        <dbReference type="SAM" id="Coils"/>
    </source>
</evidence>
<dbReference type="AlphaFoldDB" id="A0A1C3UCG0"/>
<dbReference type="NCBIfam" id="TIGR01730">
    <property type="entry name" value="RND_mfp"/>
    <property type="match status" value="1"/>
</dbReference>
<proteinExistence type="inferred from homology"/>
<comment type="similarity">
    <text evidence="2">Belongs to the membrane fusion protein (MFP) (TC 8.A.1) family.</text>
</comment>
<gene>
    <name evidence="8" type="ORF">GA0061100_1011248</name>
</gene>
<reference evidence="9" key="1">
    <citation type="submission" date="2016-08" db="EMBL/GenBank/DDBJ databases">
        <authorList>
            <person name="Varghese N."/>
            <person name="Submissions Spin"/>
        </authorList>
    </citation>
    <scope>NUCLEOTIDE SEQUENCE [LARGE SCALE GENOMIC DNA]</scope>
    <source>
        <strain evidence="9">CCBAU 57015</strain>
    </source>
</reference>
<name>A0A1C3UCG0_9HYPH</name>
<dbReference type="Gene3D" id="2.40.50.100">
    <property type="match status" value="1"/>
</dbReference>
<dbReference type="InterPro" id="IPR058792">
    <property type="entry name" value="Beta-barrel_RND_2"/>
</dbReference>
<accession>A0A1C3UCG0</accession>
<evidence type="ECO:0000259" key="5">
    <source>
        <dbReference type="Pfam" id="PF25917"/>
    </source>
</evidence>